<dbReference type="EMBL" id="JBHUGZ010000016">
    <property type="protein sequence ID" value="MFD1985583.1"/>
    <property type="molecule type" value="Genomic_DNA"/>
</dbReference>
<accession>A0ABW4UDP4</accession>
<keyword evidence="2" id="KW-1185">Reference proteome</keyword>
<sequence length="107" mass="12191">MVTSVRVSDLVKLLRETRDGVEAVDDAQVMAIYRNIAKYVPRAVVWNTRIGDMTAQYVPRAVVWNTRIGDMTAQDLRKAFTENQGLIHIGGNVWRRQRADARQGYLS</sequence>
<organism evidence="1 2">
    <name type="scientific">Mesorhizobium newzealandense</name>
    <dbReference type="NCBI Taxonomy" id="1300302"/>
    <lineage>
        <taxon>Bacteria</taxon>
        <taxon>Pseudomonadati</taxon>
        <taxon>Pseudomonadota</taxon>
        <taxon>Alphaproteobacteria</taxon>
        <taxon>Hyphomicrobiales</taxon>
        <taxon>Phyllobacteriaceae</taxon>
        <taxon>Mesorhizobium</taxon>
    </lineage>
</organism>
<dbReference type="Proteomes" id="UP001597405">
    <property type="component" value="Unassembled WGS sequence"/>
</dbReference>
<name>A0ABW4UDP4_9HYPH</name>
<dbReference type="RefSeq" id="WP_379101987.1">
    <property type="nucleotide sequence ID" value="NZ_JBHUGZ010000016.1"/>
</dbReference>
<protein>
    <submittedName>
        <fullName evidence="1">Uncharacterized protein</fullName>
    </submittedName>
</protein>
<comment type="caution">
    <text evidence="1">The sequence shown here is derived from an EMBL/GenBank/DDBJ whole genome shotgun (WGS) entry which is preliminary data.</text>
</comment>
<gene>
    <name evidence="1" type="ORF">ACFSOZ_24350</name>
</gene>
<reference evidence="2" key="1">
    <citation type="journal article" date="2019" name="Int. J. Syst. Evol. Microbiol.">
        <title>The Global Catalogue of Microorganisms (GCM) 10K type strain sequencing project: providing services to taxonomists for standard genome sequencing and annotation.</title>
        <authorList>
            <consortium name="The Broad Institute Genomics Platform"/>
            <consortium name="The Broad Institute Genome Sequencing Center for Infectious Disease"/>
            <person name="Wu L."/>
            <person name="Ma J."/>
        </authorList>
    </citation>
    <scope>NUCLEOTIDE SEQUENCE [LARGE SCALE GENOMIC DNA]</scope>
    <source>
        <strain evidence="2">CGMCC 1.16225</strain>
    </source>
</reference>
<proteinExistence type="predicted"/>
<evidence type="ECO:0000313" key="2">
    <source>
        <dbReference type="Proteomes" id="UP001597405"/>
    </source>
</evidence>
<evidence type="ECO:0000313" key="1">
    <source>
        <dbReference type="EMBL" id="MFD1985583.1"/>
    </source>
</evidence>